<feature type="region of interest" description="Disordered" evidence="1">
    <location>
        <begin position="296"/>
        <end position="318"/>
    </location>
</feature>
<keyword evidence="4" id="KW-1185">Reference proteome</keyword>
<reference evidence="3 4" key="1">
    <citation type="submission" date="2024-05" db="EMBL/GenBank/DDBJ databases">
        <title>Culex pipiens pipiens assembly and annotation.</title>
        <authorList>
            <person name="Alout H."/>
            <person name="Durand T."/>
        </authorList>
    </citation>
    <scope>NUCLEOTIDE SEQUENCE [LARGE SCALE GENOMIC DNA]</scope>
    <source>
        <strain evidence="3">HA-2024</strain>
        <tissue evidence="3">Whole body</tissue>
    </source>
</reference>
<dbReference type="InterPro" id="IPR050868">
    <property type="entry name" value="ELMO_domain-containing"/>
</dbReference>
<accession>A0ABD1CN22</accession>
<feature type="domain" description="ELMO" evidence="2">
    <location>
        <begin position="140"/>
        <end position="299"/>
    </location>
</feature>
<evidence type="ECO:0000256" key="1">
    <source>
        <dbReference type="SAM" id="MobiDB-lite"/>
    </source>
</evidence>
<dbReference type="Pfam" id="PF04727">
    <property type="entry name" value="ELMO_CED12"/>
    <property type="match status" value="1"/>
</dbReference>
<dbReference type="PANTHER" id="PTHR12771">
    <property type="entry name" value="ENGULFMENT AND CELL MOTILITY"/>
    <property type="match status" value="1"/>
</dbReference>
<dbReference type="PANTHER" id="PTHR12771:SF51">
    <property type="entry name" value="LD01482P"/>
    <property type="match status" value="1"/>
</dbReference>
<dbReference type="AlphaFoldDB" id="A0ABD1CN22"/>
<evidence type="ECO:0000313" key="4">
    <source>
        <dbReference type="Proteomes" id="UP001562425"/>
    </source>
</evidence>
<organism evidence="3 4">
    <name type="scientific">Culex pipiens pipiens</name>
    <name type="common">Northern house mosquito</name>
    <dbReference type="NCBI Taxonomy" id="38569"/>
    <lineage>
        <taxon>Eukaryota</taxon>
        <taxon>Metazoa</taxon>
        <taxon>Ecdysozoa</taxon>
        <taxon>Arthropoda</taxon>
        <taxon>Hexapoda</taxon>
        <taxon>Insecta</taxon>
        <taxon>Pterygota</taxon>
        <taxon>Neoptera</taxon>
        <taxon>Endopterygota</taxon>
        <taxon>Diptera</taxon>
        <taxon>Nematocera</taxon>
        <taxon>Culicoidea</taxon>
        <taxon>Culicidae</taxon>
        <taxon>Culicinae</taxon>
        <taxon>Culicini</taxon>
        <taxon>Culex</taxon>
        <taxon>Culex</taxon>
    </lineage>
</organism>
<dbReference type="PROSITE" id="PS51335">
    <property type="entry name" value="ELMO"/>
    <property type="match status" value="1"/>
</dbReference>
<feature type="compositionally biased region" description="Gly residues" evidence="1">
    <location>
        <begin position="302"/>
        <end position="312"/>
    </location>
</feature>
<protein>
    <recommendedName>
        <fullName evidence="2">ELMO domain-containing protein</fullName>
    </recommendedName>
</protein>
<sequence>MVFKVFNFFYFLARPLLKWFLHRFTNLCELQRICYGCAPGALRTRKVQMSLELSRKPRIKQMVMILNELVSHEVDETFLKDEIHGRAIATVLQVKKINPKVHVDFPRSFGTCAEKIWGYKRLFWLVEQLRSTQYDCENDEHERKLLCLWKLLAGPEESLEGRVTNQWQSIGFQGDDPKTDFRGMGILGLDNLLYFAQEYNGTARHLLSHSHHPTHGYFFAIVGINLTSMAYHLLKSGAARIHFYNQPRLTVDMFHQFYCYLFFEFDRLVPLPLRKRLLMLRLLWGVDVARVPTMTTRTQDGGMDGNGEGAAGGRTVPGLNRRVTPRANVMSTERSVAFAGDAAAAEDDDDDEVLLLLGALLELLPPPRRECDEGGGCSGGIDPTTLEDAVAADAKDVGGGCRPVELDGFG</sequence>
<comment type="caution">
    <text evidence="3">The sequence shown here is derived from an EMBL/GenBank/DDBJ whole genome shotgun (WGS) entry which is preliminary data.</text>
</comment>
<dbReference type="EMBL" id="JBEHCU010010709">
    <property type="protein sequence ID" value="KAL1377812.1"/>
    <property type="molecule type" value="Genomic_DNA"/>
</dbReference>
<evidence type="ECO:0000313" key="3">
    <source>
        <dbReference type="EMBL" id="KAL1377812.1"/>
    </source>
</evidence>
<gene>
    <name evidence="3" type="ORF">pipiens_016001</name>
</gene>
<dbReference type="Proteomes" id="UP001562425">
    <property type="component" value="Unassembled WGS sequence"/>
</dbReference>
<evidence type="ECO:0000259" key="2">
    <source>
        <dbReference type="PROSITE" id="PS51335"/>
    </source>
</evidence>
<name>A0ABD1CN22_CULPP</name>
<proteinExistence type="predicted"/>
<dbReference type="InterPro" id="IPR006816">
    <property type="entry name" value="ELMO_dom"/>
</dbReference>